<name>A0A1Y5IAH5_OSTTA</name>
<gene>
    <name evidence="1" type="ORF">BE221DRAFT_74125</name>
</gene>
<dbReference type="eggNOG" id="KOG3126">
    <property type="taxonomic scope" value="Eukaryota"/>
</dbReference>
<reference evidence="1" key="1">
    <citation type="submission" date="2017-04" db="EMBL/GenBank/DDBJ databases">
        <title>Population genomics of picophytoplankton unveils novel chromosome hypervariability.</title>
        <authorList>
            <consortium name="DOE Joint Genome Institute"/>
            <person name="Blanc-Mathieu R."/>
            <person name="Krasovec M."/>
            <person name="Hebrard M."/>
            <person name="Yau S."/>
            <person name="Desgranges E."/>
            <person name="Martin J."/>
            <person name="Schackwitz W."/>
            <person name="Kuo A."/>
            <person name="Salin G."/>
            <person name="Donnadieu C."/>
            <person name="Desdevises Y."/>
            <person name="Sanchez-Ferandin S."/>
            <person name="Moreau H."/>
            <person name="Rivals E."/>
            <person name="Grigoriev I.V."/>
            <person name="Grimsley N."/>
            <person name="Eyre-Walker A."/>
            <person name="Piganeau G."/>
        </authorList>
    </citation>
    <scope>NUCLEOTIDE SEQUENCE [LARGE SCALE GENOMIC DNA]</scope>
    <source>
        <strain evidence="1">RCC 1115</strain>
    </source>
</reference>
<organism evidence="1">
    <name type="scientific">Ostreococcus tauri</name>
    <name type="common">Marine green alga</name>
    <dbReference type="NCBI Taxonomy" id="70448"/>
    <lineage>
        <taxon>Eukaryota</taxon>
        <taxon>Viridiplantae</taxon>
        <taxon>Chlorophyta</taxon>
        <taxon>Mamiellophyceae</taxon>
        <taxon>Mamiellales</taxon>
        <taxon>Bathycoccaceae</taxon>
        <taxon>Ostreococcus</taxon>
    </lineage>
</organism>
<dbReference type="InterPro" id="IPR027246">
    <property type="entry name" value="Porin_Euk/Tom40"/>
</dbReference>
<accession>A0A1Y5IAH5</accession>
<sequence length="276" mass="28401">MGLFTLFSQGVSGSVTQKGEAVSGDIKVNATVADQVLDIELNQDAKAKVTATFPSVVPNGKLSVGGTVQDLESFKLSTSVLAGPFGIKADVINYAAPKCEASVCYALGSGVAVGATTTLKAASPLAYTIAAQSKQGDITYALTAADQLKTFKISAVAGLDNKQTVGAEVTVKKTATASIGYSKKMDSHSLKAVVSNPVAPEFAPTLSIQACLGNLIPKTNATLCAQVDKTVPRFIFFPAPFVKQSPHLPCTDGCRGLPKSTMLEDGARGSTVRGAP</sequence>
<proteinExistence type="predicted"/>
<dbReference type="GO" id="GO:0005741">
    <property type="term" value="C:mitochondrial outer membrane"/>
    <property type="evidence" value="ECO:0007669"/>
    <property type="project" value="InterPro"/>
</dbReference>
<dbReference type="GO" id="GO:0055085">
    <property type="term" value="P:transmembrane transport"/>
    <property type="evidence" value="ECO:0007669"/>
    <property type="project" value="InterPro"/>
</dbReference>
<dbReference type="Gene3D" id="2.40.160.10">
    <property type="entry name" value="Porin"/>
    <property type="match status" value="1"/>
</dbReference>
<protein>
    <recommendedName>
        <fullName evidence="2">Eukaryotic porin/Tom40</fullName>
    </recommendedName>
</protein>
<dbReference type="InterPro" id="IPR023614">
    <property type="entry name" value="Porin_dom_sf"/>
</dbReference>
<evidence type="ECO:0008006" key="2">
    <source>
        <dbReference type="Google" id="ProtNLM"/>
    </source>
</evidence>
<dbReference type="Proteomes" id="UP000195557">
    <property type="component" value="Unassembled WGS sequence"/>
</dbReference>
<dbReference type="Pfam" id="PF01459">
    <property type="entry name" value="Porin_3"/>
    <property type="match status" value="1"/>
</dbReference>
<evidence type="ECO:0000313" key="1">
    <source>
        <dbReference type="EMBL" id="OUS46590.1"/>
    </source>
</evidence>
<dbReference type="AlphaFoldDB" id="A0A1Y5IAH5"/>
<dbReference type="EMBL" id="KZ155783">
    <property type="protein sequence ID" value="OUS46590.1"/>
    <property type="molecule type" value="Genomic_DNA"/>
</dbReference>